<dbReference type="Gene3D" id="3.40.50.620">
    <property type="entry name" value="HUPs"/>
    <property type="match status" value="1"/>
</dbReference>
<keyword evidence="8" id="KW-0061">Asparagine biosynthesis</keyword>
<keyword evidence="6 8" id="KW-0315">Glutamine amidotransferase</keyword>
<dbReference type="PANTHER" id="PTHR43284">
    <property type="entry name" value="ASPARAGINE SYNTHETASE (GLUTAMINE-HYDROLYZING)"/>
    <property type="match status" value="1"/>
</dbReference>
<keyword evidence="5 9" id="KW-0067">ATP-binding</keyword>
<dbReference type="EC" id="6.3.5.4" evidence="3"/>
<dbReference type="InterPro" id="IPR033738">
    <property type="entry name" value="AsnB_N"/>
</dbReference>
<dbReference type="SUPFAM" id="SSF56235">
    <property type="entry name" value="N-terminal nucleophile aminohydrolases (Ntn hydrolases)"/>
    <property type="match status" value="1"/>
</dbReference>
<dbReference type="EMBL" id="JACHGY010000001">
    <property type="protein sequence ID" value="MBB6431444.1"/>
    <property type="molecule type" value="Genomic_DNA"/>
</dbReference>
<dbReference type="InterPro" id="IPR014729">
    <property type="entry name" value="Rossmann-like_a/b/a_fold"/>
</dbReference>
<comment type="catalytic activity">
    <reaction evidence="7">
        <text>L-aspartate + L-glutamine + ATP + H2O = L-asparagine + L-glutamate + AMP + diphosphate + H(+)</text>
        <dbReference type="Rhea" id="RHEA:12228"/>
        <dbReference type="ChEBI" id="CHEBI:15377"/>
        <dbReference type="ChEBI" id="CHEBI:15378"/>
        <dbReference type="ChEBI" id="CHEBI:29985"/>
        <dbReference type="ChEBI" id="CHEBI:29991"/>
        <dbReference type="ChEBI" id="CHEBI:30616"/>
        <dbReference type="ChEBI" id="CHEBI:33019"/>
        <dbReference type="ChEBI" id="CHEBI:58048"/>
        <dbReference type="ChEBI" id="CHEBI:58359"/>
        <dbReference type="ChEBI" id="CHEBI:456215"/>
        <dbReference type="EC" id="6.3.5.4"/>
    </reaction>
</comment>
<dbReference type="InterPro" id="IPR001962">
    <property type="entry name" value="Asn_synthase"/>
</dbReference>
<dbReference type="PANTHER" id="PTHR43284:SF1">
    <property type="entry name" value="ASPARAGINE SYNTHETASE"/>
    <property type="match status" value="1"/>
</dbReference>
<evidence type="ECO:0000313" key="14">
    <source>
        <dbReference type="Proteomes" id="UP000541810"/>
    </source>
</evidence>
<dbReference type="SUPFAM" id="SSF52402">
    <property type="entry name" value="Adenine nucleotide alpha hydrolases-like"/>
    <property type="match status" value="1"/>
</dbReference>
<evidence type="ECO:0000313" key="13">
    <source>
        <dbReference type="EMBL" id="MBB6431444.1"/>
    </source>
</evidence>
<evidence type="ECO:0000256" key="6">
    <source>
        <dbReference type="ARBA" id="ARBA00022962"/>
    </source>
</evidence>
<feature type="active site" description="For GATase activity" evidence="8">
    <location>
        <position position="2"/>
    </location>
</feature>
<feature type="region of interest" description="Disordered" evidence="11">
    <location>
        <begin position="64"/>
        <end position="83"/>
    </location>
</feature>
<dbReference type="RefSeq" id="WP_184678910.1">
    <property type="nucleotide sequence ID" value="NZ_JACHGY010000001.1"/>
</dbReference>
<dbReference type="CDD" id="cd01991">
    <property type="entry name" value="Asn_synthase_B_C"/>
    <property type="match status" value="1"/>
</dbReference>
<comment type="caution">
    <text evidence="13">The sequence shown here is derived from an EMBL/GenBank/DDBJ whole genome shotgun (WGS) entry which is preliminary data.</text>
</comment>
<evidence type="ECO:0000256" key="8">
    <source>
        <dbReference type="PIRSR" id="PIRSR001589-1"/>
    </source>
</evidence>
<proteinExistence type="inferred from homology"/>
<evidence type="ECO:0000256" key="10">
    <source>
        <dbReference type="PIRSR" id="PIRSR001589-3"/>
    </source>
</evidence>
<evidence type="ECO:0000259" key="12">
    <source>
        <dbReference type="PROSITE" id="PS51278"/>
    </source>
</evidence>
<sequence>MCGIAGIVRFDDLPIDTDRLGAMLAHLKHRGPDGDGISEHGRCALVHTRLSIIDLLSGQQPMHLSASESMDGDRHAVPRRGSSGPLHLVFNGEIYNHKELRRKLEKRGHVFASTHSDTEVLLYGYRQWGENLPKHLHGMFAFAIWDEADRRLFMARDRAGKKPLFIRYSQDQRELVFASLVGTITAGLPADDKAQIKRQALLNYLRLGYTFGQSMVDGVNELPAAHFMRIEADGEVQIRRYWRPPPISKHSTALGAVDALDEVLTEAVEKRLEADVPLGCFLSGGIDSSVIAAIGQRRLGKLKAGRLRTFSVAMPDVQYDETPHAIEVANHIGAEHTVLQCEIGDAMADLKRLMAVTGEPTADSSLLPTHWLCKTARPHCKAALSGDGGDELFGGYDRYRAMRLLATHRGWIKSIPRGLLGGDAKSSRARLGRLVDAARAGSQPSEQYQSMIHLFTDQDIESLVPGLIQEVEPSSAGANLPNWQPWDDLAHAAMRWDFQYYLPFELLRKVDRAAMAVALEVRCPMLDTQVCDLAGHLPTKVLMPGGKPKALLRQLAGKYLPESICRRPKRGFAVPMGDWLRERLSDDLHDHLFDGKLDVLGVEAAVSRRMFEEHRSGQADHTHRLFSLLQLSLWCDWFETAPPPVPRVGID</sequence>
<dbReference type="Gene3D" id="3.60.20.10">
    <property type="entry name" value="Glutamine Phosphoribosylpyrophosphate, subunit 1, domain 1"/>
    <property type="match status" value="1"/>
</dbReference>
<dbReference type="CDD" id="cd00712">
    <property type="entry name" value="AsnB"/>
    <property type="match status" value="1"/>
</dbReference>
<dbReference type="NCBIfam" id="TIGR01536">
    <property type="entry name" value="asn_synth_AEB"/>
    <property type="match status" value="1"/>
</dbReference>
<organism evidence="13 14">
    <name type="scientific">Algisphaera agarilytica</name>
    <dbReference type="NCBI Taxonomy" id="1385975"/>
    <lineage>
        <taxon>Bacteria</taxon>
        <taxon>Pseudomonadati</taxon>
        <taxon>Planctomycetota</taxon>
        <taxon>Phycisphaerae</taxon>
        <taxon>Phycisphaerales</taxon>
        <taxon>Phycisphaeraceae</taxon>
        <taxon>Algisphaera</taxon>
    </lineage>
</organism>
<feature type="binding site" evidence="9">
    <location>
        <position position="312"/>
    </location>
    <ligand>
        <name>ATP</name>
        <dbReference type="ChEBI" id="CHEBI:30616"/>
    </ligand>
</feature>
<feature type="binding site" evidence="9">
    <location>
        <position position="117"/>
    </location>
    <ligand>
        <name>L-glutamine</name>
        <dbReference type="ChEBI" id="CHEBI:58359"/>
    </ligand>
</feature>
<comment type="pathway">
    <text evidence="1">Amino-acid biosynthesis; L-asparagine biosynthesis; L-asparagine from L-aspartate (L-Gln route): step 1/1.</text>
</comment>
<dbReference type="PIRSF" id="PIRSF001589">
    <property type="entry name" value="Asn_synthetase_glu-h"/>
    <property type="match status" value="1"/>
</dbReference>
<evidence type="ECO:0000256" key="1">
    <source>
        <dbReference type="ARBA" id="ARBA00005187"/>
    </source>
</evidence>
<evidence type="ECO:0000256" key="2">
    <source>
        <dbReference type="ARBA" id="ARBA00005752"/>
    </source>
</evidence>
<evidence type="ECO:0000256" key="9">
    <source>
        <dbReference type="PIRSR" id="PIRSR001589-2"/>
    </source>
</evidence>
<feature type="domain" description="Glutamine amidotransferase type-2" evidence="12">
    <location>
        <begin position="2"/>
        <end position="233"/>
    </location>
</feature>
<dbReference type="GO" id="GO:0004066">
    <property type="term" value="F:asparagine synthase (glutamine-hydrolyzing) activity"/>
    <property type="evidence" value="ECO:0007669"/>
    <property type="project" value="UniProtKB-EC"/>
</dbReference>
<feature type="site" description="Important for beta-aspartyl-AMP intermediate formation" evidence="10">
    <location>
        <position position="387"/>
    </location>
</feature>
<accession>A0A7X0LM01</accession>
<keyword evidence="14" id="KW-1185">Reference proteome</keyword>
<keyword evidence="13" id="KW-0436">Ligase</keyword>
<gene>
    <name evidence="13" type="ORF">HNQ40_003250</name>
</gene>
<dbReference type="GO" id="GO:0005524">
    <property type="term" value="F:ATP binding"/>
    <property type="evidence" value="ECO:0007669"/>
    <property type="project" value="UniProtKB-KW"/>
</dbReference>
<comment type="similarity">
    <text evidence="2">Belongs to the asparagine synthetase family.</text>
</comment>
<dbReference type="GO" id="GO:0006529">
    <property type="term" value="P:asparagine biosynthetic process"/>
    <property type="evidence" value="ECO:0007669"/>
    <property type="project" value="UniProtKB-KW"/>
</dbReference>
<feature type="binding site" evidence="9">
    <location>
        <begin position="385"/>
        <end position="386"/>
    </location>
    <ligand>
        <name>ATP</name>
        <dbReference type="ChEBI" id="CHEBI:30616"/>
    </ligand>
</feature>
<dbReference type="InterPro" id="IPR051786">
    <property type="entry name" value="ASN_synthetase/amidase"/>
</dbReference>
<dbReference type="AlphaFoldDB" id="A0A7X0LM01"/>
<keyword evidence="4 9" id="KW-0547">Nucleotide-binding</keyword>
<dbReference type="Pfam" id="PF00733">
    <property type="entry name" value="Asn_synthase"/>
    <property type="match status" value="1"/>
</dbReference>
<evidence type="ECO:0000256" key="3">
    <source>
        <dbReference type="ARBA" id="ARBA00012737"/>
    </source>
</evidence>
<dbReference type="Proteomes" id="UP000541810">
    <property type="component" value="Unassembled WGS sequence"/>
</dbReference>
<evidence type="ECO:0000256" key="4">
    <source>
        <dbReference type="ARBA" id="ARBA00022741"/>
    </source>
</evidence>
<keyword evidence="8" id="KW-0028">Amino-acid biosynthesis</keyword>
<dbReference type="InterPro" id="IPR029055">
    <property type="entry name" value="Ntn_hydrolases_N"/>
</dbReference>
<evidence type="ECO:0000256" key="5">
    <source>
        <dbReference type="ARBA" id="ARBA00022840"/>
    </source>
</evidence>
<dbReference type="Pfam" id="PF13537">
    <property type="entry name" value="GATase_7"/>
    <property type="match status" value="1"/>
</dbReference>
<evidence type="ECO:0000256" key="11">
    <source>
        <dbReference type="SAM" id="MobiDB-lite"/>
    </source>
</evidence>
<dbReference type="GO" id="GO:0005829">
    <property type="term" value="C:cytosol"/>
    <property type="evidence" value="ECO:0007669"/>
    <property type="project" value="TreeGrafter"/>
</dbReference>
<dbReference type="InterPro" id="IPR017932">
    <property type="entry name" value="GATase_2_dom"/>
</dbReference>
<name>A0A7X0LM01_9BACT</name>
<dbReference type="PROSITE" id="PS51278">
    <property type="entry name" value="GATASE_TYPE_2"/>
    <property type="match status" value="1"/>
</dbReference>
<protein>
    <recommendedName>
        <fullName evidence="3">asparagine synthase (glutamine-hydrolyzing)</fullName>
        <ecNumber evidence="3">6.3.5.4</ecNumber>
    </recommendedName>
</protein>
<evidence type="ECO:0000256" key="7">
    <source>
        <dbReference type="ARBA" id="ARBA00048741"/>
    </source>
</evidence>
<reference evidence="13 14" key="1">
    <citation type="submission" date="2020-08" db="EMBL/GenBank/DDBJ databases">
        <title>Genomic Encyclopedia of Type Strains, Phase IV (KMG-IV): sequencing the most valuable type-strain genomes for metagenomic binning, comparative biology and taxonomic classification.</title>
        <authorList>
            <person name="Goeker M."/>
        </authorList>
    </citation>
    <scope>NUCLEOTIDE SEQUENCE [LARGE SCALE GENOMIC DNA]</scope>
    <source>
        <strain evidence="13 14">DSM 103725</strain>
    </source>
</reference>
<dbReference type="InterPro" id="IPR006426">
    <property type="entry name" value="Asn_synth_AEB"/>
</dbReference>